<dbReference type="InterPro" id="IPR027417">
    <property type="entry name" value="P-loop_NTPase"/>
</dbReference>
<keyword evidence="3" id="KW-1185">Reference proteome</keyword>
<dbReference type="PRINTS" id="PR00988">
    <property type="entry name" value="URIDINKINASE"/>
</dbReference>
<organism evidence="2 3">
    <name type="scientific">Syntrophomonas wolfei subsp. wolfei (strain DSM 2245B / Goettingen)</name>
    <dbReference type="NCBI Taxonomy" id="335541"/>
    <lineage>
        <taxon>Bacteria</taxon>
        <taxon>Bacillati</taxon>
        <taxon>Bacillota</taxon>
        <taxon>Clostridia</taxon>
        <taxon>Eubacteriales</taxon>
        <taxon>Syntrophomonadaceae</taxon>
        <taxon>Syntrophomonas</taxon>
    </lineage>
</organism>
<dbReference type="GO" id="GO:0005524">
    <property type="term" value="F:ATP binding"/>
    <property type="evidence" value="ECO:0007669"/>
    <property type="project" value="InterPro"/>
</dbReference>
<dbReference type="GO" id="GO:0016301">
    <property type="term" value="F:kinase activity"/>
    <property type="evidence" value="ECO:0007669"/>
    <property type="project" value="UniProtKB-KW"/>
</dbReference>
<dbReference type="EMBL" id="CP000448">
    <property type="protein sequence ID" value="ABI68411.1"/>
    <property type="molecule type" value="Genomic_DNA"/>
</dbReference>
<proteinExistence type="predicted"/>
<evidence type="ECO:0000313" key="2">
    <source>
        <dbReference type="EMBL" id="ABI68411.1"/>
    </source>
</evidence>
<accession>Q0AXZ3</accession>
<protein>
    <submittedName>
        <fullName evidence="2">Uridine kinase</fullName>
    </submittedName>
</protein>
<dbReference type="SUPFAM" id="SSF55186">
    <property type="entry name" value="ThrRS/AlaRS common domain"/>
    <property type="match status" value="1"/>
</dbReference>
<keyword evidence="2" id="KW-0808">Transferase</keyword>
<dbReference type="eggNOG" id="COG0441">
    <property type="taxonomic scope" value="Bacteria"/>
</dbReference>
<dbReference type="PANTHER" id="PTHR10285">
    <property type="entry name" value="URIDINE KINASE"/>
    <property type="match status" value="1"/>
</dbReference>
<evidence type="ECO:0000259" key="1">
    <source>
        <dbReference type="Pfam" id="PF00485"/>
    </source>
</evidence>
<dbReference type="SUPFAM" id="SSF52540">
    <property type="entry name" value="P-loop containing nucleoside triphosphate hydrolases"/>
    <property type="match status" value="1"/>
</dbReference>
<dbReference type="InterPro" id="IPR006083">
    <property type="entry name" value="PRK/URK"/>
</dbReference>
<reference evidence="3" key="1">
    <citation type="journal article" date="2010" name="Environ. Microbiol.">
        <title>The genome of Syntrophomonas wolfei: new insights into syntrophic metabolism and biohydrogen production.</title>
        <authorList>
            <person name="Sieber J.R."/>
            <person name="Sims D.R."/>
            <person name="Han C."/>
            <person name="Kim E."/>
            <person name="Lykidis A."/>
            <person name="Lapidus A.L."/>
            <person name="McDonnald E."/>
            <person name="Rohlin L."/>
            <person name="Culley D.E."/>
            <person name="Gunsalus R."/>
            <person name="McInerney M.J."/>
        </authorList>
    </citation>
    <scope>NUCLEOTIDE SEQUENCE [LARGE SCALE GENOMIC DNA]</scope>
    <source>
        <strain evidence="3">DSM 2245B / Goettingen</strain>
    </source>
</reference>
<dbReference type="AlphaFoldDB" id="Q0AXZ3"/>
<dbReference type="KEGG" id="swo:Swol_1101"/>
<evidence type="ECO:0000313" key="3">
    <source>
        <dbReference type="Proteomes" id="UP000001968"/>
    </source>
</evidence>
<dbReference type="STRING" id="335541.Swol_1101"/>
<dbReference type="eggNOG" id="COG0572">
    <property type="taxonomic scope" value="Bacteria"/>
</dbReference>
<gene>
    <name evidence="2" type="ordered locus">Swol_1101</name>
</gene>
<dbReference type="Gene3D" id="3.40.50.300">
    <property type="entry name" value="P-loop containing nucleotide triphosphate hydrolases"/>
    <property type="match status" value="1"/>
</dbReference>
<dbReference type="Gene3D" id="3.30.980.10">
    <property type="entry name" value="Threonyl-trna Synthetase, Chain A, domain 2"/>
    <property type="match status" value="1"/>
</dbReference>
<dbReference type="CDD" id="cd02028">
    <property type="entry name" value="UMPK_like"/>
    <property type="match status" value="1"/>
</dbReference>
<name>Q0AXZ3_SYNWW</name>
<dbReference type="RefSeq" id="WP_011640515.1">
    <property type="nucleotide sequence ID" value="NC_008346.1"/>
</dbReference>
<dbReference type="HOGENOM" id="CLU_023775_1_0_9"/>
<sequence>MAIARAETAGFEVRIKGIGSYNVPEGTSVAELVKKLEKKLIYPVMAIIIDNRLRDLNYRFTRSCAIELVDMNSEIGVRIYRRSMSFLLMKAARDLFPERVLTVKHSLSNGLLCEFLNEDSRTEEIEAIEKRMQEIVEDNLPIRRMRINKEKAQEIFREQGEEDKVKLLAYRDVDEVQVCELDGFYENFYIFMLPETGMLKKFRLFEYPPGMILQTPELSAPNSLRPYVEQKKLASIFQEAKNWAEMLGTPHVAALDDIIEHGDINDIIRVNEALHEKKIAFIADQICCDEDIRLVLISGPSSSGKTTFAQRLLIQLRVNGKKPVVLSLDNYFVDRDLTPRDENNDYDFEALEALKVDLFNEHLGRLIKGDEVEIPLYSFTRGSCEERGISMKVPTGEPIIIEGIHGLNERLTWSIPPEQKFKIYISALTQLNIDYSNRIPTTDSRLVRRIVRDARTRGYNALDTIKRWPSVRRGEERNIFSFQENADIMFNSSLVYELSVLKPYIEPLLRQIGPEHPEHVVARYLLQFASYFKPIAPDAVPANSILREFIGGSCFKV</sequence>
<keyword evidence="2" id="KW-0418">Kinase</keyword>
<dbReference type="InterPro" id="IPR018163">
    <property type="entry name" value="Thr/Ala-tRNA-synth_IIc_edit"/>
</dbReference>
<dbReference type="OrthoDB" id="9764644at2"/>
<dbReference type="Proteomes" id="UP000001968">
    <property type="component" value="Chromosome"/>
</dbReference>
<feature type="domain" description="Phosphoribulokinase/uridine kinase" evidence="1">
    <location>
        <begin position="297"/>
        <end position="491"/>
    </location>
</feature>
<dbReference type="Pfam" id="PF00485">
    <property type="entry name" value="PRK"/>
    <property type="match status" value="1"/>
</dbReference>